<reference evidence="3" key="1">
    <citation type="submission" date="2017-11" db="EMBL/GenBank/DDBJ databases">
        <authorList>
            <person name="Lima N.C."/>
            <person name="Parody-Merino A.M."/>
            <person name="Battley P.F."/>
            <person name="Fidler A.E."/>
            <person name="Prosdocimi F."/>
        </authorList>
    </citation>
    <scope>NUCLEOTIDE SEQUENCE [LARGE SCALE GENOMIC DNA]</scope>
</reference>
<protein>
    <submittedName>
        <fullName evidence="2">Uncharacterized protein</fullName>
    </submittedName>
</protein>
<name>A0A2I0TQN6_LIMLA</name>
<reference evidence="3" key="2">
    <citation type="submission" date="2017-12" db="EMBL/GenBank/DDBJ databases">
        <title>Genome sequence of the Bar-tailed Godwit (Limosa lapponica baueri).</title>
        <authorList>
            <person name="Lima N.C.B."/>
            <person name="Parody-Merino A.M."/>
            <person name="Battley P.F."/>
            <person name="Fidler A.E."/>
            <person name="Prosdocimi F."/>
        </authorList>
    </citation>
    <scope>NUCLEOTIDE SEQUENCE [LARGE SCALE GENOMIC DNA]</scope>
</reference>
<sequence length="150" mass="17736">MTTKWVTIEILTAYRTFLQLETKIADSLLLFLLCNSLLIPLQEKKKKKKKKKGKKKKRKSQQTKRKKKKKKKKKKKINRINHLTQSRHSHNTTMYVVGDEHQKDRACSKQEILLWEDTSYKSSAEKVIFGALCDLPSTSDVYYNPYCERD</sequence>
<keyword evidence="3" id="KW-1185">Reference proteome</keyword>
<accession>A0A2I0TQN6</accession>
<feature type="compositionally biased region" description="Basic residues" evidence="1">
    <location>
        <begin position="44"/>
        <end position="85"/>
    </location>
</feature>
<dbReference type="AlphaFoldDB" id="A0A2I0TQN6"/>
<evidence type="ECO:0000313" key="3">
    <source>
        <dbReference type="Proteomes" id="UP000233556"/>
    </source>
</evidence>
<organism evidence="2 3">
    <name type="scientific">Limosa lapponica baueri</name>
    <dbReference type="NCBI Taxonomy" id="1758121"/>
    <lineage>
        <taxon>Eukaryota</taxon>
        <taxon>Metazoa</taxon>
        <taxon>Chordata</taxon>
        <taxon>Craniata</taxon>
        <taxon>Vertebrata</taxon>
        <taxon>Euteleostomi</taxon>
        <taxon>Archelosauria</taxon>
        <taxon>Archosauria</taxon>
        <taxon>Dinosauria</taxon>
        <taxon>Saurischia</taxon>
        <taxon>Theropoda</taxon>
        <taxon>Coelurosauria</taxon>
        <taxon>Aves</taxon>
        <taxon>Neognathae</taxon>
        <taxon>Neoaves</taxon>
        <taxon>Charadriiformes</taxon>
        <taxon>Scolopacidae</taxon>
        <taxon>Limosa</taxon>
    </lineage>
</organism>
<dbReference type="EMBL" id="KZ507862">
    <property type="protein sequence ID" value="PKU36106.1"/>
    <property type="molecule type" value="Genomic_DNA"/>
</dbReference>
<dbReference type="Proteomes" id="UP000233556">
    <property type="component" value="Unassembled WGS sequence"/>
</dbReference>
<evidence type="ECO:0000256" key="1">
    <source>
        <dbReference type="SAM" id="MobiDB-lite"/>
    </source>
</evidence>
<feature type="region of interest" description="Disordered" evidence="1">
    <location>
        <begin position="43"/>
        <end position="85"/>
    </location>
</feature>
<gene>
    <name evidence="2" type="ORF">llap_13591</name>
</gene>
<evidence type="ECO:0000313" key="2">
    <source>
        <dbReference type="EMBL" id="PKU36106.1"/>
    </source>
</evidence>
<proteinExistence type="predicted"/>